<dbReference type="KEGG" id="maqu:Maq22A_c04095"/>
<dbReference type="AlphaFoldDB" id="A0A0C6FNS2"/>
<proteinExistence type="predicted"/>
<gene>
    <name evidence="1" type="ORF">Maq22A_c04095</name>
</gene>
<dbReference type="Proteomes" id="UP000061432">
    <property type="component" value="Chromosome"/>
</dbReference>
<dbReference type="EMBL" id="AP014704">
    <property type="protein sequence ID" value="BAQ44245.1"/>
    <property type="molecule type" value="Genomic_DNA"/>
</dbReference>
<sequence length="53" mass="5636">MQNLRAAFLTALGIGLIALALAGVAERGVQARLERVVHHDTLVRTAGGRTIAW</sequence>
<evidence type="ECO:0000313" key="1">
    <source>
        <dbReference type="EMBL" id="BAQ44245.1"/>
    </source>
</evidence>
<protein>
    <submittedName>
        <fullName evidence="1">Uncharacterized protein</fullName>
    </submittedName>
</protein>
<name>A0A0C6FNS2_9HYPH</name>
<reference evidence="2" key="2">
    <citation type="submission" date="2015-01" db="EMBL/GenBank/DDBJ databases">
        <title>Complete genome sequence of Methylobacterium aquaticum strain 22A.</title>
        <authorList>
            <person name="Tani A."/>
            <person name="Ogura Y."/>
            <person name="Hayashi T."/>
        </authorList>
    </citation>
    <scope>NUCLEOTIDE SEQUENCE [LARGE SCALE GENOMIC DNA]</scope>
    <source>
        <strain evidence="2">MA-22A</strain>
    </source>
</reference>
<organism evidence="1 2">
    <name type="scientific">Methylobacterium aquaticum</name>
    <dbReference type="NCBI Taxonomy" id="270351"/>
    <lineage>
        <taxon>Bacteria</taxon>
        <taxon>Pseudomonadati</taxon>
        <taxon>Pseudomonadota</taxon>
        <taxon>Alphaproteobacteria</taxon>
        <taxon>Hyphomicrobiales</taxon>
        <taxon>Methylobacteriaceae</taxon>
        <taxon>Methylobacterium</taxon>
    </lineage>
</organism>
<evidence type="ECO:0000313" key="2">
    <source>
        <dbReference type="Proteomes" id="UP000061432"/>
    </source>
</evidence>
<reference evidence="1 2" key="1">
    <citation type="journal article" date="2015" name="Genome Announc.">
        <title>Complete Genome Sequence of Methylobacterium aquaticum Strain 22A, Isolated from Racomitrium japonicum Moss.</title>
        <authorList>
            <person name="Tani A."/>
            <person name="Ogura Y."/>
            <person name="Hayashi T."/>
            <person name="Kimbara K."/>
        </authorList>
    </citation>
    <scope>NUCLEOTIDE SEQUENCE [LARGE SCALE GENOMIC DNA]</scope>
    <source>
        <strain evidence="1 2">MA-22A</strain>
    </source>
</reference>
<accession>A0A0C6FNS2</accession>